<evidence type="ECO:0000313" key="3">
    <source>
        <dbReference type="Proteomes" id="UP000556329"/>
    </source>
</evidence>
<comment type="caution">
    <text evidence="2">The sequence shown here is derived from an EMBL/GenBank/DDBJ whole genome shotgun (WGS) entry which is preliminary data.</text>
</comment>
<dbReference type="AlphaFoldDB" id="A0A841PGU8"/>
<dbReference type="Proteomes" id="UP000556329">
    <property type="component" value="Unassembled WGS sequence"/>
</dbReference>
<sequence>MATSEAKLNATQEIDTGPQQAHEMDRVNS</sequence>
<reference evidence="2 3" key="1">
    <citation type="submission" date="2020-08" db="EMBL/GenBank/DDBJ databases">
        <title>Genomic Encyclopedia of Type Strains, Phase IV (KMG-IV): sequencing the most valuable type-strain genomes for metagenomic binning, comparative biology and taxonomic classification.</title>
        <authorList>
            <person name="Goeker M."/>
        </authorList>
    </citation>
    <scope>NUCLEOTIDE SEQUENCE [LARGE SCALE GENOMIC DNA]</scope>
    <source>
        <strain evidence="2 3">DSM 100039</strain>
    </source>
</reference>
<protein>
    <submittedName>
        <fullName evidence="2">Uncharacterized protein</fullName>
    </submittedName>
</protein>
<evidence type="ECO:0000313" key="2">
    <source>
        <dbReference type="EMBL" id="MBB6414407.1"/>
    </source>
</evidence>
<evidence type="ECO:0000256" key="1">
    <source>
        <dbReference type="SAM" id="MobiDB-lite"/>
    </source>
</evidence>
<proteinExistence type="predicted"/>
<accession>A0A841PGU8</accession>
<keyword evidence="3" id="KW-1185">Reference proteome</keyword>
<feature type="region of interest" description="Disordered" evidence="1">
    <location>
        <begin position="1"/>
        <end position="29"/>
    </location>
</feature>
<dbReference type="EMBL" id="JACHEF010000025">
    <property type="protein sequence ID" value="MBB6414407.1"/>
    <property type="molecule type" value="Genomic_DNA"/>
</dbReference>
<gene>
    <name evidence="2" type="ORF">HNQ71_007117</name>
</gene>
<organism evidence="2 3">
    <name type="scientific">Mesorhizobium sangaii</name>
    <dbReference type="NCBI Taxonomy" id="505389"/>
    <lineage>
        <taxon>Bacteria</taxon>
        <taxon>Pseudomonadati</taxon>
        <taxon>Pseudomonadota</taxon>
        <taxon>Alphaproteobacteria</taxon>
        <taxon>Hyphomicrobiales</taxon>
        <taxon>Phyllobacteriaceae</taxon>
        <taxon>Mesorhizobium</taxon>
    </lineage>
</organism>
<name>A0A841PGU8_9HYPH</name>
<feature type="compositionally biased region" description="Polar residues" evidence="1">
    <location>
        <begin position="9"/>
        <end position="19"/>
    </location>
</feature>